<dbReference type="RefSeq" id="WP_101358549.1">
    <property type="nucleotide sequence ID" value="NZ_NKXO01000017.1"/>
</dbReference>
<feature type="transmembrane region" description="Helical" evidence="2">
    <location>
        <begin position="12"/>
        <end position="33"/>
    </location>
</feature>
<dbReference type="InterPro" id="IPR005543">
    <property type="entry name" value="PASTA_dom"/>
</dbReference>
<evidence type="ECO:0000313" key="5">
    <source>
        <dbReference type="Proteomes" id="UP000233387"/>
    </source>
</evidence>
<evidence type="ECO:0000256" key="1">
    <source>
        <dbReference type="SAM" id="MobiDB-lite"/>
    </source>
</evidence>
<feature type="region of interest" description="Disordered" evidence="1">
    <location>
        <begin position="216"/>
        <end position="316"/>
    </location>
</feature>
<evidence type="ECO:0000313" key="4">
    <source>
        <dbReference type="EMBL" id="PKQ69722.1"/>
    </source>
</evidence>
<gene>
    <name evidence="4" type="ORF">Rain11_1285</name>
</gene>
<reference evidence="4 5" key="1">
    <citation type="submission" date="2017-06" db="EMBL/GenBank/DDBJ databases">
        <title>Raineya orbicola gen. nov., sp. nov. a slightly thermophilic bacterium of the phylum Bacteroidetes and the description of Raineyaceae fam. nov.</title>
        <authorList>
            <person name="Albuquerque L."/>
            <person name="Polonia A.R.M."/>
            <person name="Barroso C."/>
            <person name="Froufe H.J.C."/>
            <person name="Lage O."/>
            <person name="Lobo-Da-Cunha A."/>
            <person name="Egas C."/>
            <person name="Da Costa M.S."/>
        </authorList>
    </citation>
    <scope>NUCLEOTIDE SEQUENCE [LARGE SCALE GENOMIC DNA]</scope>
    <source>
        <strain evidence="4 5">SPSPC-11</strain>
    </source>
</reference>
<keyword evidence="2" id="KW-1133">Transmembrane helix</keyword>
<evidence type="ECO:0000259" key="3">
    <source>
        <dbReference type="PROSITE" id="PS51178"/>
    </source>
</evidence>
<keyword evidence="5" id="KW-1185">Reference proteome</keyword>
<proteinExistence type="predicted"/>
<dbReference type="Pfam" id="PF03793">
    <property type="entry name" value="PASTA"/>
    <property type="match status" value="3"/>
</dbReference>
<dbReference type="Proteomes" id="UP000233387">
    <property type="component" value="Unassembled WGS sequence"/>
</dbReference>
<comment type="caution">
    <text evidence="4">The sequence shown here is derived from an EMBL/GenBank/DDBJ whole genome shotgun (WGS) entry which is preliminary data.</text>
</comment>
<sequence length="316" mass="35172">MSIVIRTHSLGQVFIHILIALTLLALLIILFFYNVLPIVTRHNESITVPNLVGVNLDGLEEKLRQSGFQLVVQDTVYDKSYKLNTIIEQRPIAGTDVKEGRKIYVIITPKTTPKVKMPDLKGMSYQMAMAKIRTLQLEVGAIRFKPDIAADAVLGQEIEGKPLKPGEYVAVGTRIDLVIGSGVGDEEFDMPELEGLTLEEAKEILEANNLQLGHVTEDPNAEEPAGIVVQQTPPARLEADKVPLYDKDGKPLSKAEREKIRKELEAKNPTNPDEKKKKKYQKGEFDPRPRNKIRAGEIVDLKVSSNKNAKPAPKDE</sequence>
<dbReference type="CDD" id="cd06577">
    <property type="entry name" value="PASTA_pknB"/>
    <property type="match status" value="3"/>
</dbReference>
<keyword evidence="2" id="KW-0472">Membrane</keyword>
<dbReference type="Gene3D" id="3.30.10.20">
    <property type="match status" value="3"/>
</dbReference>
<evidence type="ECO:0000256" key="2">
    <source>
        <dbReference type="SAM" id="Phobius"/>
    </source>
</evidence>
<feature type="domain" description="PASTA" evidence="3">
    <location>
        <begin position="184"/>
        <end position="248"/>
    </location>
</feature>
<name>A0A2N3IHB2_9BACT</name>
<dbReference type="PROSITE" id="PS51178">
    <property type="entry name" value="PASTA"/>
    <property type="match status" value="3"/>
</dbReference>
<protein>
    <submittedName>
        <fullName evidence="4">PASTA domain</fullName>
    </submittedName>
</protein>
<dbReference type="EMBL" id="NKXO01000017">
    <property type="protein sequence ID" value="PKQ69722.1"/>
    <property type="molecule type" value="Genomic_DNA"/>
</dbReference>
<dbReference type="SMART" id="SM00740">
    <property type="entry name" value="PASTA"/>
    <property type="match status" value="3"/>
</dbReference>
<accession>A0A2N3IHB2</accession>
<feature type="compositionally biased region" description="Basic and acidic residues" evidence="1">
    <location>
        <begin position="281"/>
        <end position="300"/>
    </location>
</feature>
<organism evidence="4 5">
    <name type="scientific">Raineya orbicola</name>
    <dbReference type="NCBI Taxonomy" id="2016530"/>
    <lineage>
        <taxon>Bacteria</taxon>
        <taxon>Pseudomonadati</taxon>
        <taxon>Bacteroidota</taxon>
        <taxon>Cytophagia</taxon>
        <taxon>Cytophagales</taxon>
        <taxon>Raineyaceae</taxon>
        <taxon>Raineya</taxon>
    </lineage>
</organism>
<dbReference type="AlphaFoldDB" id="A0A2N3IHB2"/>
<feature type="compositionally biased region" description="Basic and acidic residues" evidence="1">
    <location>
        <begin position="237"/>
        <end position="266"/>
    </location>
</feature>
<feature type="domain" description="PASTA" evidence="3">
    <location>
        <begin position="42"/>
        <end position="109"/>
    </location>
</feature>
<keyword evidence="2" id="KW-0812">Transmembrane</keyword>
<feature type="domain" description="PASTA" evidence="3">
    <location>
        <begin position="111"/>
        <end position="181"/>
    </location>
</feature>
<dbReference type="OrthoDB" id="9803895at2"/>